<dbReference type="SUPFAM" id="SSF47699">
    <property type="entry name" value="Bifunctional inhibitor/lipid-transfer protein/seed storage 2S albumin"/>
    <property type="match status" value="1"/>
</dbReference>
<feature type="domain" description="Bifunctional inhibitor/plant lipid transfer protein/seed storage helical" evidence="1">
    <location>
        <begin position="14"/>
        <end position="80"/>
    </location>
</feature>
<dbReference type="PANTHER" id="PTHR33454:SF10">
    <property type="entry name" value="PUROINDOLINE-B"/>
    <property type="match status" value="1"/>
</dbReference>
<dbReference type="SMART" id="SM00499">
    <property type="entry name" value="AAI"/>
    <property type="match status" value="1"/>
</dbReference>
<dbReference type="PANTHER" id="PTHR33454">
    <property type="entry name" value="PROLAMIN PPROL 14P"/>
    <property type="match status" value="1"/>
</dbReference>
<dbReference type="Proteomes" id="UP000275267">
    <property type="component" value="Unassembled WGS sequence"/>
</dbReference>
<comment type="caution">
    <text evidence="2">The sequence shown here is derived from an EMBL/GenBank/DDBJ whole genome shotgun (WGS) entry which is preliminary data.</text>
</comment>
<dbReference type="InterPro" id="IPR001954">
    <property type="entry name" value="Glia_glutenin"/>
</dbReference>
<protein>
    <submittedName>
        <fullName evidence="2">Hordoindoline-A-like</fullName>
    </submittedName>
</protein>
<proteinExistence type="predicted"/>
<dbReference type="Gene3D" id="1.10.110.10">
    <property type="entry name" value="Plant lipid-transfer and hydrophobic proteins"/>
    <property type="match status" value="1"/>
</dbReference>
<evidence type="ECO:0000313" key="3">
    <source>
        <dbReference type="Proteomes" id="UP000275267"/>
    </source>
</evidence>
<name>A0A3L6R8V5_PANMI</name>
<gene>
    <name evidence="2" type="ORF">C2845_PM06G35460</name>
</gene>
<dbReference type="CDD" id="cd00261">
    <property type="entry name" value="AAI_SS"/>
    <property type="match status" value="1"/>
</dbReference>
<dbReference type="GO" id="GO:0045735">
    <property type="term" value="F:nutrient reservoir activity"/>
    <property type="evidence" value="ECO:0007669"/>
    <property type="project" value="InterPro"/>
</dbReference>
<accession>A0A3L6R8V5</accession>
<evidence type="ECO:0000313" key="2">
    <source>
        <dbReference type="EMBL" id="RLM98730.1"/>
    </source>
</evidence>
<dbReference type="EMBL" id="PQIB02000009">
    <property type="protein sequence ID" value="RLM98730.1"/>
    <property type="molecule type" value="Genomic_DNA"/>
</dbReference>
<dbReference type="InterPro" id="IPR016140">
    <property type="entry name" value="Bifunc_inhib/LTP/seed_store"/>
</dbReference>
<dbReference type="AlphaFoldDB" id="A0A3L6R8V5"/>
<dbReference type="OrthoDB" id="675647at2759"/>
<dbReference type="InterPro" id="IPR036312">
    <property type="entry name" value="Bifun_inhib/LTP/seed_sf"/>
</dbReference>
<keyword evidence="3" id="KW-1185">Reference proteome</keyword>
<reference evidence="3" key="1">
    <citation type="journal article" date="2019" name="Nat. Commun.">
        <title>The genome of broomcorn millet.</title>
        <authorList>
            <person name="Zou C."/>
            <person name="Miki D."/>
            <person name="Li D."/>
            <person name="Tang Q."/>
            <person name="Xiao L."/>
            <person name="Rajput S."/>
            <person name="Deng P."/>
            <person name="Jia W."/>
            <person name="Huang R."/>
            <person name="Zhang M."/>
            <person name="Sun Y."/>
            <person name="Hu J."/>
            <person name="Fu X."/>
            <person name="Schnable P.S."/>
            <person name="Li F."/>
            <person name="Zhang H."/>
            <person name="Feng B."/>
            <person name="Zhu X."/>
            <person name="Liu R."/>
            <person name="Schnable J.C."/>
            <person name="Zhu J.-K."/>
            <person name="Zhang H."/>
        </authorList>
    </citation>
    <scope>NUCLEOTIDE SEQUENCE [LARGE SCALE GENOMIC DNA]</scope>
</reference>
<evidence type="ECO:0000259" key="1">
    <source>
        <dbReference type="SMART" id="SM00499"/>
    </source>
</evidence>
<sequence length="90" mass="10300">MPITWPWKWRMSSCRRLRLRCCKQLEQMPPSCRCRAIRSTVQDLQGGLPGSDHHQMMSKVMEMAKTLPSICNITDASSYCNIPTTGSCCY</sequence>
<dbReference type="Pfam" id="PF00234">
    <property type="entry name" value="Tryp_alpha_amyl"/>
    <property type="match status" value="1"/>
</dbReference>
<organism evidence="2 3">
    <name type="scientific">Panicum miliaceum</name>
    <name type="common">Proso millet</name>
    <name type="synonym">Broomcorn millet</name>
    <dbReference type="NCBI Taxonomy" id="4540"/>
    <lineage>
        <taxon>Eukaryota</taxon>
        <taxon>Viridiplantae</taxon>
        <taxon>Streptophyta</taxon>
        <taxon>Embryophyta</taxon>
        <taxon>Tracheophyta</taxon>
        <taxon>Spermatophyta</taxon>
        <taxon>Magnoliopsida</taxon>
        <taxon>Liliopsida</taxon>
        <taxon>Poales</taxon>
        <taxon>Poaceae</taxon>
        <taxon>PACMAD clade</taxon>
        <taxon>Panicoideae</taxon>
        <taxon>Panicodae</taxon>
        <taxon>Paniceae</taxon>
        <taxon>Panicinae</taxon>
        <taxon>Panicum</taxon>
        <taxon>Panicum sect. Panicum</taxon>
    </lineage>
</organism>